<name>K4A3T1_SETIT</name>
<dbReference type="Proteomes" id="UP000004995">
    <property type="component" value="Unassembled WGS sequence"/>
</dbReference>
<proteinExistence type="predicted"/>
<dbReference type="HOGENOM" id="CLU_3072248_0_0_1"/>
<reference evidence="1" key="2">
    <citation type="submission" date="2018-08" db="UniProtKB">
        <authorList>
            <consortium name="EnsemblPlants"/>
        </authorList>
    </citation>
    <scope>IDENTIFICATION</scope>
    <source>
        <strain evidence="1">Yugu1</strain>
    </source>
</reference>
<dbReference type="InParanoid" id="K4A3T1"/>
<dbReference type="EMBL" id="AGNK02000705">
    <property type="status" value="NOT_ANNOTATED_CDS"/>
    <property type="molecule type" value="Genomic_DNA"/>
</dbReference>
<accession>K4A3T1</accession>
<organism evidence="1 2">
    <name type="scientific">Setaria italica</name>
    <name type="common">Foxtail millet</name>
    <name type="synonym">Panicum italicum</name>
    <dbReference type="NCBI Taxonomy" id="4555"/>
    <lineage>
        <taxon>Eukaryota</taxon>
        <taxon>Viridiplantae</taxon>
        <taxon>Streptophyta</taxon>
        <taxon>Embryophyta</taxon>
        <taxon>Tracheophyta</taxon>
        <taxon>Spermatophyta</taxon>
        <taxon>Magnoliopsida</taxon>
        <taxon>Liliopsida</taxon>
        <taxon>Poales</taxon>
        <taxon>Poaceae</taxon>
        <taxon>PACMAD clade</taxon>
        <taxon>Panicoideae</taxon>
        <taxon>Panicodae</taxon>
        <taxon>Paniceae</taxon>
        <taxon>Cenchrinae</taxon>
        <taxon>Setaria</taxon>
    </lineage>
</organism>
<sequence>MKWELIEQLFTLTLDNASVNNKAVKDIHDALSEASYSPPFLEDVASNSRCFAR</sequence>
<evidence type="ECO:0000313" key="2">
    <source>
        <dbReference type="Proteomes" id="UP000004995"/>
    </source>
</evidence>
<dbReference type="EnsemblPlants" id="KQL22706">
    <property type="protein sequence ID" value="KQL22706"/>
    <property type="gene ID" value="SETIT_033534mg"/>
</dbReference>
<dbReference type="Gramene" id="KQL22706">
    <property type="protein sequence ID" value="KQL22706"/>
    <property type="gene ID" value="SETIT_033534mg"/>
</dbReference>
<dbReference type="AlphaFoldDB" id="K4A3T1"/>
<evidence type="ECO:0000313" key="1">
    <source>
        <dbReference type="EnsemblPlants" id="KQL22706"/>
    </source>
</evidence>
<reference evidence="2" key="1">
    <citation type="journal article" date="2012" name="Nat. Biotechnol.">
        <title>Reference genome sequence of the model plant Setaria.</title>
        <authorList>
            <person name="Bennetzen J.L."/>
            <person name="Schmutz J."/>
            <person name="Wang H."/>
            <person name="Percifield R."/>
            <person name="Hawkins J."/>
            <person name="Pontaroli A.C."/>
            <person name="Estep M."/>
            <person name="Feng L."/>
            <person name="Vaughn J.N."/>
            <person name="Grimwood J."/>
            <person name="Jenkins J."/>
            <person name="Barry K."/>
            <person name="Lindquist E."/>
            <person name="Hellsten U."/>
            <person name="Deshpande S."/>
            <person name="Wang X."/>
            <person name="Wu X."/>
            <person name="Mitros T."/>
            <person name="Triplett J."/>
            <person name="Yang X."/>
            <person name="Ye C.Y."/>
            <person name="Mauro-Herrera M."/>
            <person name="Wang L."/>
            <person name="Li P."/>
            <person name="Sharma M."/>
            <person name="Sharma R."/>
            <person name="Ronald P.C."/>
            <person name="Panaud O."/>
            <person name="Kellogg E.A."/>
            <person name="Brutnell T.P."/>
            <person name="Doust A.N."/>
            <person name="Tuskan G.A."/>
            <person name="Rokhsar D."/>
            <person name="Devos K.M."/>
        </authorList>
    </citation>
    <scope>NUCLEOTIDE SEQUENCE [LARGE SCALE GENOMIC DNA]</scope>
    <source>
        <strain evidence="2">cv. Yugu1</strain>
    </source>
</reference>
<protein>
    <submittedName>
        <fullName evidence="1">Uncharacterized protein</fullName>
    </submittedName>
</protein>
<keyword evidence="2" id="KW-1185">Reference proteome</keyword>